<evidence type="ECO:0000256" key="1">
    <source>
        <dbReference type="ARBA" id="ARBA00022737"/>
    </source>
</evidence>
<keyword evidence="1" id="KW-0677">Repeat</keyword>
<proteinExistence type="predicted"/>
<dbReference type="PANTHER" id="PTHR45586">
    <property type="entry name" value="TPR REPEAT-CONTAINING PROTEIN PA4667"/>
    <property type="match status" value="1"/>
</dbReference>
<dbReference type="InterPro" id="IPR011990">
    <property type="entry name" value="TPR-like_helical_dom_sf"/>
</dbReference>
<dbReference type="RefSeq" id="WP_213042130.1">
    <property type="nucleotide sequence ID" value="NZ_CAJNBJ010000008.1"/>
</dbReference>
<dbReference type="SUPFAM" id="SSF48452">
    <property type="entry name" value="TPR-like"/>
    <property type="match status" value="1"/>
</dbReference>
<keyword evidence="6" id="KW-1185">Reference proteome</keyword>
<feature type="repeat" description="TPR" evidence="3">
    <location>
        <begin position="86"/>
        <end position="119"/>
    </location>
</feature>
<evidence type="ECO:0000256" key="2">
    <source>
        <dbReference type="ARBA" id="ARBA00022803"/>
    </source>
</evidence>
<feature type="repeat" description="TPR" evidence="3">
    <location>
        <begin position="44"/>
        <end position="77"/>
    </location>
</feature>
<dbReference type="SMART" id="SM00028">
    <property type="entry name" value="TPR"/>
    <property type="match status" value="5"/>
</dbReference>
<dbReference type="Gene3D" id="1.25.40.10">
    <property type="entry name" value="Tetratricopeptide repeat domain"/>
    <property type="match status" value="2"/>
</dbReference>
<dbReference type="EMBL" id="CAJNBJ010000008">
    <property type="protein sequence ID" value="CAE6744353.1"/>
    <property type="molecule type" value="Genomic_DNA"/>
</dbReference>
<dbReference type="Proteomes" id="UP000675880">
    <property type="component" value="Unassembled WGS sequence"/>
</dbReference>
<dbReference type="PANTHER" id="PTHR45586:SF1">
    <property type="entry name" value="LIPOPOLYSACCHARIDE ASSEMBLY PROTEIN B"/>
    <property type="match status" value="1"/>
</dbReference>
<dbReference type="Pfam" id="PF13424">
    <property type="entry name" value="TPR_12"/>
    <property type="match status" value="1"/>
</dbReference>
<feature type="region of interest" description="Disordered" evidence="4">
    <location>
        <begin position="1"/>
        <end position="27"/>
    </location>
</feature>
<sequence>MDEQTQTSGVEQGSAAVDPGDQPLSPDEEIAEIEKLLNTEPDDFQARCRLGELYFSKGRLDDALTEVKKSIEMAEGLRTEMNRSLAMYYSNLGTIYATKGMIDEAEAEFKRALDVHAYDVLALFNLGRVQADRRKYMESKNYYERLVEITPDDPMAWYNLAGVYVELDNPQVSDYNTIDMAIQCYMRVLELDPKHLEASFKLMEIALNHRKTDLAIKVMESAVEHNPDEPLAYYNLISVYDKCKMFEQAEQARQRLKERFAKKAKEGAAS</sequence>
<accession>A0ABM8RC53</accession>
<evidence type="ECO:0000256" key="4">
    <source>
        <dbReference type="SAM" id="MobiDB-lite"/>
    </source>
</evidence>
<evidence type="ECO:0000313" key="5">
    <source>
        <dbReference type="EMBL" id="CAE6744353.1"/>
    </source>
</evidence>
<gene>
    <name evidence="5" type="ORF">NSPZN2_160067</name>
</gene>
<organism evidence="5 6">
    <name type="scientific">Nitrospira defluvii</name>
    <dbReference type="NCBI Taxonomy" id="330214"/>
    <lineage>
        <taxon>Bacteria</taxon>
        <taxon>Pseudomonadati</taxon>
        <taxon>Nitrospirota</taxon>
        <taxon>Nitrospiria</taxon>
        <taxon>Nitrospirales</taxon>
        <taxon>Nitrospiraceae</taxon>
        <taxon>Nitrospira</taxon>
    </lineage>
</organism>
<dbReference type="InterPro" id="IPR019734">
    <property type="entry name" value="TPR_rpt"/>
</dbReference>
<evidence type="ECO:0000256" key="3">
    <source>
        <dbReference type="PROSITE-ProRule" id="PRU00339"/>
    </source>
</evidence>
<keyword evidence="2 3" id="KW-0802">TPR repeat</keyword>
<feature type="compositionally biased region" description="Polar residues" evidence="4">
    <location>
        <begin position="1"/>
        <end position="11"/>
    </location>
</feature>
<protein>
    <submittedName>
        <fullName evidence="5">TPR_REGION domain-containing protein</fullName>
    </submittedName>
</protein>
<name>A0ABM8RC53_9BACT</name>
<dbReference type="InterPro" id="IPR051012">
    <property type="entry name" value="CellSynth/LPSAsmb/PSIAsmb"/>
</dbReference>
<feature type="repeat" description="TPR" evidence="3">
    <location>
        <begin position="120"/>
        <end position="153"/>
    </location>
</feature>
<reference evidence="5 6" key="1">
    <citation type="submission" date="2021-02" db="EMBL/GenBank/DDBJ databases">
        <authorList>
            <person name="Han P."/>
        </authorList>
    </citation>
    <scope>NUCLEOTIDE SEQUENCE [LARGE SCALE GENOMIC DNA]</scope>
    <source>
        <strain evidence="5">Candidatus Nitrospira sp. ZN2</strain>
    </source>
</reference>
<comment type="caution">
    <text evidence="5">The sequence shown here is derived from an EMBL/GenBank/DDBJ whole genome shotgun (WGS) entry which is preliminary data.</text>
</comment>
<dbReference type="Pfam" id="PF13181">
    <property type="entry name" value="TPR_8"/>
    <property type="match status" value="1"/>
</dbReference>
<dbReference type="Pfam" id="PF13432">
    <property type="entry name" value="TPR_16"/>
    <property type="match status" value="1"/>
</dbReference>
<dbReference type="PROSITE" id="PS50005">
    <property type="entry name" value="TPR"/>
    <property type="match status" value="3"/>
</dbReference>
<evidence type="ECO:0000313" key="6">
    <source>
        <dbReference type="Proteomes" id="UP000675880"/>
    </source>
</evidence>